<dbReference type="GO" id="GO:1904158">
    <property type="term" value="P:axonemal central apparatus assembly"/>
    <property type="evidence" value="ECO:0007669"/>
    <property type="project" value="TreeGrafter"/>
</dbReference>
<keyword evidence="4" id="KW-0934">Plastid</keyword>
<dbReference type="SUPFAM" id="SSF52540">
    <property type="entry name" value="P-loop containing nucleoside triphosphate hydrolases"/>
    <property type="match status" value="1"/>
</dbReference>
<feature type="region of interest" description="Disordered" evidence="7">
    <location>
        <begin position="2041"/>
        <end position="2077"/>
    </location>
</feature>
<feature type="compositionally biased region" description="Basic and acidic residues" evidence="7">
    <location>
        <begin position="2617"/>
        <end position="2644"/>
    </location>
</feature>
<feature type="compositionally biased region" description="Polar residues" evidence="7">
    <location>
        <begin position="2105"/>
        <end position="2119"/>
    </location>
</feature>
<dbReference type="SUPFAM" id="SSF49354">
    <property type="entry name" value="PapD-like"/>
    <property type="match status" value="1"/>
</dbReference>
<dbReference type="Gene3D" id="3.40.50.300">
    <property type="entry name" value="P-loop containing nucleotide triphosphate hydrolases"/>
    <property type="match status" value="1"/>
</dbReference>
<evidence type="ECO:0000256" key="7">
    <source>
        <dbReference type="SAM" id="MobiDB-lite"/>
    </source>
</evidence>
<gene>
    <name evidence="9" type="ORF">KP509_02G000200</name>
</gene>
<evidence type="ECO:0000256" key="1">
    <source>
        <dbReference type="ARBA" id="ARBA00004138"/>
    </source>
</evidence>
<organism evidence="9 10">
    <name type="scientific">Ceratopteris richardii</name>
    <name type="common">Triangle waterfern</name>
    <dbReference type="NCBI Taxonomy" id="49495"/>
    <lineage>
        <taxon>Eukaryota</taxon>
        <taxon>Viridiplantae</taxon>
        <taxon>Streptophyta</taxon>
        <taxon>Embryophyta</taxon>
        <taxon>Tracheophyta</taxon>
        <taxon>Polypodiopsida</taxon>
        <taxon>Polypodiidae</taxon>
        <taxon>Polypodiales</taxon>
        <taxon>Pteridineae</taxon>
        <taxon>Pteridaceae</taxon>
        <taxon>Parkerioideae</taxon>
        <taxon>Ceratopteris</taxon>
    </lineage>
</organism>
<keyword evidence="3" id="KW-0963">Cytoplasm</keyword>
<dbReference type="PANTHER" id="PTHR23053:SF0">
    <property type="entry name" value="HYDROCEPHALUS-INDUCING PROTEIN HOMOLOG"/>
    <property type="match status" value="1"/>
</dbReference>
<name>A0A8T2VAG4_CERRI</name>
<dbReference type="Gene3D" id="2.60.40.10">
    <property type="entry name" value="Immunoglobulins"/>
    <property type="match status" value="18"/>
</dbReference>
<dbReference type="Proteomes" id="UP000825935">
    <property type="component" value="Chromosome 2"/>
</dbReference>
<feature type="region of interest" description="Disordered" evidence="7">
    <location>
        <begin position="1696"/>
        <end position="1741"/>
    </location>
</feature>
<feature type="compositionally biased region" description="Basic and acidic residues" evidence="7">
    <location>
        <begin position="1713"/>
        <end position="1734"/>
    </location>
</feature>
<dbReference type="InterPro" id="IPR053879">
    <property type="entry name" value="HYDIN_VesB_CFA65-like_Ig"/>
</dbReference>
<feature type="region of interest" description="Disordered" evidence="7">
    <location>
        <begin position="2617"/>
        <end position="2648"/>
    </location>
</feature>
<sequence length="3635" mass="407453">MLNQPPLQRDGHAQSKSCIIEQHNLTDQAYQLASSVPEDEPLFQPLPQEIIFSDYEPFKKYTAMLQLRNNDKAMRRVQVLTVDPETVTVHQPYDQGNEIYVDMGTNKVACGMKVTYIVTFCPESDEDYQSELVIVTDREKFIVPVKCYGRRSLLIVPDEVVFPPTPVKCLSKKNFMIQNVGSKACTFNITTTGAFSVAPTDGHIEKGCLFVCELTFQPFEAKLFEEELKIFYSKCDQSIITRVTGEGCQLDIGLSVGHVSLPITFIGKSASANVQLINESSSVVQFFWTNFYGGRDRKQKINDNNPFDDQGDIQVQSRDKTEEGCFETMSEAFSISPSNGDLWPGGILDLKITFSPSQALRYMHTGHCIVTGRSNPLKLEMHGVGIGPQVQFIPEIHDLGNIYLYSTYKFTVELRNTGELEAVYRLMNPRRSGIINFTFHPSSGTLPSREVEIIHVEAVCVAMGEFREKFLWEVNGVLQNLSLVFLGLIGAPEFYLNTKKVNFGNVSYGIECVSQIEVKNASPLPLVFSFQIDKEESDPSNYSTNPSSYLLQSNEIKTVDLCVTAKEEKKIYSELLLSIDGVGNGLVSIQLEAECFSPEVSLSLGTLDYGECFLGYQYTQEIELINSSNVAARYEFVSLSPEDQTSAIIEADAVSGIIPCYSQKPMKLSLQTQCLGPISLVATVNISGKEPKSLSCTILASSCGPSIRIEQSNVDGLGSLDQSGDLNPILEFGKVEVLKTHNRILVIKNVSCIPAEVGICLTKRKTVFHVERDGFMLEPFGSEKLDVSATLDDCVKFTDTLKVTTEGSEHLVTLRAVGIGSTIVCKELENMHFDFGKQVTLRTFSHTFSIENQGRKQLPVSWVSMNTFDGPTKGNLTEEVSFSLQRVHKKKVFLISPEKTIIKSHSSCLFTLTGYALDPDCVVEELRCNVTTSKGVWSYKLTVKADISPLKLLLSSNELLFVQKSETSCDIENLKQILTCKNVSELPLDFEMSTKEPFSLSHSVCTLQPSESLNIEVGFQRQYCDERLSKVIQGSLLIDYKGTDETEALRLRADVCYPNLLFDTMHLNFGTVIENTVKRLQLSIQNTSDLPANYHWFLVNDASRNSNERIDIRHIFDILPICGCLQPGEKEKLEFTFYSYPGYQCQAKAICEVEGGPSYTVTLEAEAGLIKYSISDANLDFGLQQFNETAEKHFCLINSGSIGINFSVILSCLRGTPVIKVSPLLGNIDPGCTQSFTVSICPVLPEKYEANISIQVSYFLPHDITVFGEGVFPSISVDLPRIRNHQFLLIANEALKSLKSNRPKNANCDNLLKEKENNLTDLKESSETLPLLSEPTLEEIDAEINRLLLIQHLMPVDNSDYSCQQNKLMDDFSDREHIMEKKLQKMEKMILSRYLCDFGNVILGESCQKSICIRNIGVLPVSLKADKAYVKGTGFYFEPDKQLKLPVTSNVKTTEINVILKTDSPKFNPGVIEASIPLCVKEAPSTLVMLKAHVTTPLLEVSTEYLDFDSVLLGHCKSIFLRLHNAGTVPCKWEIMKPDSNISDFASIRDFSVFSCIPSSGTMSPNDCLNMEVRFMPIHKNRSYVVKLPMKVLHSSGLRYLSCKGQSYSLPFSIEPTEVQLRPIIPKETPPAQCNFDLINNSDQLIEVYSVDYDTQYIEEDNILQEVKTFDEEGLLFLPPRQAGQPFWEDLLPHDSRAAESQQQSTRRNSVKAAKEKVHPSKRDNMSRKPKDEPIELPTYDPPVLDENIPVFIIHGPPLSGKTTQAKLLSSKFNLPIVNIFELTGNTFTDAHIQNKENDIAQDVALSIGEFTPQEKHLIDAIKECIKNPDFKRGVIFDGLQTEFFEAFSTIKCILFSLGLHPLNESKQTNNISNSATTEHQGMKVWIGNPLVYILIISLDKFSLAQRYARIPETDHSKESNSMLDKTACLLVYPYLSRFPSQEQLELYFQSEELMDGYFHGQQCDSNLESNIKSKLTVFRIIGTQSICEIFEDALKVLPSPDLGIQIPPPRTCQVVKRPVLKQHSVESVSNNLLILTPVQTKEPAPIKKGKDRGKATDSGEKSRTLKGQMQNDHISDVGSVVDDKMSISTKTVGTKKSGGKENPVLSSTHTNHDSSPLSTVPEGFTKQTRWIIQPHSKVNLSLHFWSNAEKELNHTFSFQMVNAPGKAALHCKAICGRPQITCNLKKLPNITDAAKFVNQSLSFKKDNILDFGAILAGVSPEGFPGIQDSEHSLRLIIQNTGLFDLHVDFDTLSNVPSTQKMSKQMPFFLHPSSMDLKVDEQQDLRIYCYPKQDQIGTLEGKLVCKVVNNVDHTSFKLRCISDLPRATIEPSLLNFERIHVGLQESKDITIRNTSALPIHWRLSGLENSTTGISSSETQGILEATCTKKVCISFSSSVEKVIKEQFSFQVFYSKHLEKPALQSTLVVTAEAYMIDVVVKNQNLMEDVPTVGGLNYGILRVAEDSLKSLVLHNKGKYAVLFNFLMKRSLSEIFTVTPVQGKLEPKQDQKVEIHFNKEKKLTKEISLEKVQDFQLCISENHLKCPEQKIVIPISVKAVYSKFLLVPEQGIHFGSQVCGTTSVPQILLIHNVGHSPFSFKLSSAEVSEADEGAMKISKEESVAKKVSEKANDGGKGADSKKNAAEKSKKLHEKMPLAAKPDVLELKHFKLSPSCGIVSPNEKQEVTIYFKAEAIGAVSESVRVNISDRDPFVHAEEPIYSFYGDCCMPGIDTSPETIFEESHVLDRVNCDNIPPKGTYCIRQSIFSFGPVVIASPISKNTTSKPGGRIAEARLRIENPFKVPCSLQFMISPYQQGQDAASFSVSPKALEIPPLEYTFVTCSFLPMALKRYSSLLDIMLIIRGQTHGSLFRCELIGEGTLPTLDIECLTLLSPSKIPWLKFSRLLKGKSKSLPVVLRNKGLVAVTGKIKVHGNDESWLSLARVQNGFDELLDFESYFSIPVGGMEKILVTFSPQDVKSYKEEVQILIDENPSEKRSIQITGEGYDEDLVFTGLPMDSDNELYFDDCPVGSKKLLEFSMFNKATDKHYYYEWPGVSCLTFSPGSGYVLAGQVQSIQATFSPTKPVQYVDYEIKLQVCNVKYEDPEVEQQDENVTKKSDKKTQSKTPKESHYEIIKNSNRVILVKIHAVADNIRYDCLVQEINFKTTMMFQKRTFSFTLKNLSSITMPFTWTVQNLDGNSLTQDIYVISPISGSIPAKESANINVRFCPVEVEEYNYILYCDIHNLDPSSSPPKIALNGKVARPWCYFELTRSSYPIKAQNPEQDVIDPNTNVIEFDSLGSNMHGIKYFVAVNTTKKAYKFIWEKRPTQTHHVSGELISSFSKAKNTDDPFKCLTTTGEIMGGKKYEMAFQYILPRVEHHECLWTFRIPEHEIEVPFLLVSNIKKPALYFDKAIINFGPVLVGSLVKHTVHLLNDEPMPFFVCFSKQDYNEIQSNNQSSIRIKPRSAIIKPASRLAIEISFSPVSEGRVSVKTRCNIKKFNPLFISVKGEAYQYHEEIYMDAEDGGPPVKLSSKEVYCLRTQQEQTKTENYVKRITISNNGKFTFQFLWEWSPNATVWVEPAGGSLARDEKLSCEISIPIVKKREESNTILTCQIMHGKAYHIKIPGSLSEEEQERKLTRE</sequence>
<protein>
    <recommendedName>
        <fullName evidence="8">HYDIN/VesB/CFA65-like Ig-like domain-containing protein</fullName>
    </recommendedName>
</protein>
<feature type="compositionally biased region" description="Basic and acidic residues" evidence="7">
    <location>
        <begin position="2053"/>
        <end position="2064"/>
    </location>
</feature>
<evidence type="ECO:0000313" key="10">
    <source>
        <dbReference type="Proteomes" id="UP000825935"/>
    </source>
</evidence>
<keyword evidence="6" id="KW-0966">Cell projection</keyword>
<feature type="compositionally biased region" description="Basic and acidic residues" evidence="7">
    <location>
        <begin position="3107"/>
        <end position="3124"/>
    </location>
</feature>
<dbReference type="EMBL" id="CM035407">
    <property type="protein sequence ID" value="KAH7442763.1"/>
    <property type="molecule type" value="Genomic_DNA"/>
</dbReference>
<evidence type="ECO:0000256" key="6">
    <source>
        <dbReference type="ARBA" id="ARBA00023273"/>
    </source>
</evidence>
<evidence type="ECO:0000256" key="3">
    <source>
        <dbReference type="ARBA" id="ARBA00022490"/>
    </source>
</evidence>
<dbReference type="OMA" id="PCEWFVQ"/>
<dbReference type="InterPro" id="IPR027417">
    <property type="entry name" value="P-loop_NTPase"/>
</dbReference>
<feature type="compositionally biased region" description="Polar residues" evidence="7">
    <location>
        <begin position="1699"/>
        <end position="1708"/>
    </location>
</feature>
<evidence type="ECO:0000256" key="2">
    <source>
        <dbReference type="ARBA" id="ARBA00004496"/>
    </source>
</evidence>
<feature type="domain" description="HYDIN/VesB/CFA65-like Ig-like" evidence="8">
    <location>
        <begin position="388"/>
        <end position="476"/>
    </location>
</feature>
<feature type="region of interest" description="Disordered" evidence="7">
    <location>
        <begin position="3102"/>
        <end position="3124"/>
    </location>
</feature>
<reference evidence="9" key="1">
    <citation type="submission" date="2021-08" db="EMBL/GenBank/DDBJ databases">
        <title>WGS assembly of Ceratopteris richardii.</title>
        <authorList>
            <person name="Marchant D.B."/>
            <person name="Chen G."/>
            <person name="Jenkins J."/>
            <person name="Shu S."/>
            <person name="Leebens-Mack J."/>
            <person name="Grimwood J."/>
            <person name="Schmutz J."/>
            <person name="Soltis P."/>
            <person name="Soltis D."/>
            <person name="Chen Z.-H."/>
        </authorList>
    </citation>
    <scope>NUCLEOTIDE SEQUENCE</scope>
    <source>
        <strain evidence="9">Whitten #5841</strain>
        <tissue evidence="9">Leaf</tissue>
    </source>
</reference>
<dbReference type="GO" id="GO:0005930">
    <property type="term" value="C:axoneme"/>
    <property type="evidence" value="ECO:0007669"/>
    <property type="project" value="TreeGrafter"/>
</dbReference>
<dbReference type="PANTHER" id="PTHR23053">
    <property type="entry name" value="DLEC1 DELETED IN LUNG AND ESOPHAGEAL CANCER 1"/>
    <property type="match status" value="1"/>
</dbReference>
<keyword evidence="10" id="KW-1185">Reference proteome</keyword>
<evidence type="ECO:0000259" key="8">
    <source>
        <dbReference type="Pfam" id="PF22544"/>
    </source>
</evidence>
<evidence type="ECO:0000256" key="5">
    <source>
        <dbReference type="ARBA" id="ARBA00023069"/>
    </source>
</evidence>
<keyword evidence="4" id="KW-0150">Chloroplast</keyword>
<keyword evidence="5" id="KW-0969">Cilium</keyword>
<dbReference type="InterPro" id="IPR013783">
    <property type="entry name" value="Ig-like_fold"/>
</dbReference>
<dbReference type="OrthoDB" id="1919360at2759"/>
<comment type="subcellular location">
    <subcellularLocation>
        <location evidence="1">Cell projection</location>
        <location evidence="1">Cilium</location>
    </subcellularLocation>
    <subcellularLocation>
        <location evidence="2">Cytoplasm</location>
    </subcellularLocation>
</comment>
<dbReference type="InterPro" id="IPR033305">
    <property type="entry name" value="Hydin-like"/>
</dbReference>
<dbReference type="GO" id="GO:0003341">
    <property type="term" value="P:cilium movement"/>
    <property type="evidence" value="ECO:0007669"/>
    <property type="project" value="TreeGrafter"/>
</dbReference>
<feature type="region of interest" description="Disordered" evidence="7">
    <location>
        <begin position="2090"/>
        <end position="2120"/>
    </location>
</feature>
<evidence type="ECO:0000313" key="9">
    <source>
        <dbReference type="EMBL" id="KAH7442763.1"/>
    </source>
</evidence>
<evidence type="ECO:0000256" key="4">
    <source>
        <dbReference type="ARBA" id="ARBA00022528"/>
    </source>
</evidence>
<dbReference type="Pfam" id="PF22544">
    <property type="entry name" value="HYDIN_VesB_CFA65-like_Ig"/>
    <property type="match status" value="1"/>
</dbReference>
<accession>A0A8T2VAG4</accession>
<proteinExistence type="predicted"/>
<dbReference type="InterPro" id="IPR008962">
    <property type="entry name" value="PapD-like_sf"/>
</dbReference>
<comment type="caution">
    <text evidence="9">The sequence shown here is derived from an EMBL/GenBank/DDBJ whole genome shotgun (WGS) entry which is preliminary data.</text>
</comment>